<dbReference type="PROSITE" id="PS50071">
    <property type="entry name" value="HOMEOBOX_2"/>
    <property type="match status" value="1"/>
</dbReference>
<dbReference type="SUPFAM" id="SSF46689">
    <property type="entry name" value="Homeodomain-like"/>
    <property type="match status" value="1"/>
</dbReference>
<dbReference type="GO" id="GO:0003677">
    <property type="term" value="F:DNA binding"/>
    <property type="evidence" value="ECO:0007669"/>
    <property type="project" value="UniProtKB-UniRule"/>
</dbReference>
<sequence length="175" mass="20571">MDRVVSGKRKRVKRLSSTSQIQYYPSAFITKPCEQLFGPTPFDYSLLSFESDLKDKSFNSVSNESHSDDLNPIENSFNCVCAPVDHEKVKAEIISSEKFEYIPAPKWNKIQNAILEELFKKSRYPKPTELKTLAQRFHVMDSDIEEWFRKRRGRDRKTKRKNEVLKSLIDNYLDK</sequence>
<comment type="subcellular location">
    <subcellularLocation>
        <location evidence="1 2">Nucleus</location>
    </subcellularLocation>
</comment>
<reference evidence="4 5" key="1">
    <citation type="journal article" date="2018" name="Sci. Rep.">
        <title>Genomic signatures of local adaptation to the degree of environmental predictability in rotifers.</title>
        <authorList>
            <person name="Franch-Gras L."/>
            <person name="Hahn C."/>
            <person name="Garcia-Roger E.M."/>
            <person name="Carmona M.J."/>
            <person name="Serra M."/>
            <person name="Gomez A."/>
        </authorList>
    </citation>
    <scope>NUCLEOTIDE SEQUENCE [LARGE SCALE GENOMIC DNA]</scope>
    <source>
        <strain evidence="4">HYR1</strain>
    </source>
</reference>
<dbReference type="EMBL" id="REGN01002149">
    <property type="protein sequence ID" value="RNA29938.1"/>
    <property type="molecule type" value="Genomic_DNA"/>
</dbReference>
<keyword evidence="1 2" id="KW-0539">Nucleus</keyword>
<evidence type="ECO:0000256" key="2">
    <source>
        <dbReference type="RuleBase" id="RU000682"/>
    </source>
</evidence>
<dbReference type="SMART" id="SM00389">
    <property type="entry name" value="HOX"/>
    <property type="match status" value="1"/>
</dbReference>
<dbReference type="Proteomes" id="UP000276133">
    <property type="component" value="Unassembled WGS sequence"/>
</dbReference>
<protein>
    <recommendedName>
        <fullName evidence="3">Homeobox domain-containing protein</fullName>
    </recommendedName>
</protein>
<comment type="caution">
    <text evidence="4">The sequence shown here is derived from an EMBL/GenBank/DDBJ whole genome shotgun (WGS) entry which is preliminary data.</text>
</comment>
<dbReference type="Gene3D" id="1.10.10.60">
    <property type="entry name" value="Homeodomain-like"/>
    <property type="match status" value="1"/>
</dbReference>
<feature type="domain" description="Homeobox" evidence="3">
    <location>
        <begin position="111"/>
        <end position="158"/>
    </location>
</feature>
<feature type="DNA-binding region" description="Homeobox" evidence="1">
    <location>
        <begin position="113"/>
        <end position="159"/>
    </location>
</feature>
<accession>A0A3M7S2T1</accession>
<keyword evidence="5" id="KW-1185">Reference proteome</keyword>
<evidence type="ECO:0000313" key="4">
    <source>
        <dbReference type="EMBL" id="RNA29938.1"/>
    </source>
</evidence>
<dbReference type="InterPro" id="IPR009057">
    <property type="entry name" value="Homeodomain-like_sf"/>
</dbReference>
<name>A0A3M7S2T1_BRAPC</name>
<keyword evidence="1 2" id="KW-0238">DNA-binding</keyword>
<gene>
    <name evidence="4" type="ORF">BpHYR1_051102</name>
</gene>
<keyword evidence="1 2" id="KW-0371">Homeobox</keyword>
<dbReference type="AlphaFoldDB" id="A0A3M7S2T1"/>
<evidence type="ECO:0000256" key="1">
    <source>
        <dbReference type="PROSITE-ProRule" id="PRU00108"/>
    </source>
</evidence>
<evidence type="ECO:0000313" key="5">
    <source>
        <dbReference type="Proteomes" id="UP000276133"/>
    </source>
</evidence>
<proteinExistence type="predicted"/>
<evidence type="ECO:0000259" key="3">
    <source>
        <dbReference type="PROSITE" id="PS50071"/>
    </source>
</evidence>
<dbReference type="InterPro" id="IPR001356">
    <property type="entry name" value="HD"/>
</dbReference>
<dbReference type="GO" id="GO:0005634">
    <property type="term" value="C:nucleus"/>
    <property type="evidence" value="ECO:0007669"/>
    <property type="project" value="UniProtKB-SubCell"/>
</dbReference>
<organism evidence="4 5">
    <name type="scientific">Brachionus plicatilis</name>
    <name type="common">Marine rotifer</name>
    <name type="synonym">Brachionus muelleri</name>
    <dbReference type="NCBI Taxonomy" id="10195"/>
    <lineage>
        <taxon>Eukaryota</taxon>
        <taxon>Metazoa</taxon>
        <taxon>Spiralia</taxon>
        <taxon>Gnathifera</taxon>
        <taxon>Rotifera</taxon>
        <taxon>Eurotatoria</taxon>
        <taxon>Monogononta</taxon>
        <taxon>Pseudotrocha</taxon>
        <taxon>Ploima</taxon>
        <taxon>Brachionidae</taxon>
        <taxon>Brachionus</taxon>
    </lineage>
</organism>
<dbReference type="OrthoDB" id="10341172at2759"/>
<dbReference type="CDD" id="cd00086">
    <property type="entry name" value="homeodomain"/>
    <property type="match status" value="1"/>
</dbReference>
<dbReference type="Pfam" id="PF00046">
    <property type="entry name" value="Homeodomain"/>
    <property type="match status" value="1"/>
</dbReference>